<dbReference type="EMBL" id="CAJNOK010008121">
    <property type="protein sequence ID" value="CAF1054801.1"/>
    <property type="molecule type" value="Genomic_DNA"/>
</dbReference>
<reference evidence="2" key="1">
    <citation type="submission" date="2021-02" db="EMBL/GenBank/DDBJ databases">
        <authorList>
            <person name="Nowell W R."/>
        </authorList>
    </citation>
    <scope>NUCLEOTIDE SEQUENCE</scope>
</reference>
<dbReference type="AlphaFoldDB" id="A0A8S2E383"/>
<dbReference type="SUPFAM" id="SSF57196">
    <property type="entry name" value="EGF/Laminin"/>
    <property type="match status" value="1"/>
</dbReference>
<dbReference type="Proteomes" id="UP000682733">
    <property type="component" value="Unassembled WGS sequence"/>
</dbReference>
<evidence type="ECO:0000313" key="4">
    <source>
        <dbReference type="Proteomes" id="UP000677228"/>
    </source>
</evidence>
<gene>
    <name evidence="2" type="ORF">OVA965_LOCUS17122</name>
    <name evidence="3" type="ORF">TMI583_LOCUS17132</name>
</gene>
<proteinExistence type="predicted"/>
<accession>A0A8S2E383</accession>
<evidence type="ECO:0000259" key="1">
    <source>
        <dbReference type="PROSITE" id="PS00022"/>
    </source>
</evidence>
<evidence type="ECO:0000313" key="2">
    <source>
        <dbReference type="EMBL" id="CAF1054801.1"/>
    </source>
</evidence>
<dbReference type="Gene3D" id="2.10.25.10">
    <property type="entry name" value="Laminin"/>
    <property type="match status" value="1"/>
</dbReference>
<feature type="domain" description="EGF-like" evidence="1">
    <location>
        <begin position="34"/>
        <end position="45"/>
    </location>
</feature>
<dbReference type="EMBL" id="CAJOBA010008134">
    <property type="protein sequence ID" value="CAF3821155.1"/>
    <property type="molecule type" value="Genomic_DNA"/>
</dbReference>
<dbReference type="PROSITE" id="PS00022">
    <property type="entry name" value="EGF_1"/>
    <property type="match status" value="1"/>
</dbReference>
<organism evidence="2 4">
    <name type="scientific">Didymodactylos carnosus</name>
    <dbReference type="NCBI Taxonomy" id="1234261"/>
    <lineage>
        <taxon>Eukaryota</taxon>
        <taxon>Metazoa</taxon>
        <taxon>Spiralia</taxon>
        <taxon>Gnathifera</taxon>
        <taxon>Rotifera</taxon>
        <taxon>Eurotatoria</taxon>
        <taxon>Bdelloidea</taxon>
        <taxon>Philodinida</taxon>
        <taxon>Philodinidae</taxon>
        <taxon>Didymodactylos</taxon>
    </lineage>
</organism>
<comment type="caution">
    <text evidence="2">The sequence shown here is derived from an EMBL/GenBank/DDBJ whole genome shotgun (WGS) entry which is preliminary data.</text>
</comment>
<sequence length="85" mass="9146">MIGPPADQPCCDDGILPCYNNGTCVNDAMSIYSCTCLTDCGGMACEDGMNSCSVPHQRPPPAQHHRPQVHPLRVQAALRVRIPLV</sequence>
<name>A0A8S2E383_9BILA</name>
<dbReference type="Proteomes" id="UP000677228">
    <property type="component" value="Unassembled WGS sequence"/>
</dbReference>
<dbReference type="InterPro" id="IPR000742">
    <property type="entry name" value="EGF"/>
</dbReference>
<protein>
    <recommendedName>
        <fullName evidence="1">EGF-like domain-containing protein</fullName>
    </recommendedName>
</protein>
<evidence type="ECO:0000313" key="3">
    <source>
        <dbReference type="EMBL" id="CAF3821155.1"/>
    </source>
</evidence>